<dbReference type="CDD" id="cd07062">
    <property type="entry name" value="Peptidase_S66_mccF_like"/>
    <property type="match status" value="1"/>
</dbReference>
<evidence type="ECO:0000256" key="3">
    <source>
        <dbReference type="PIRSR" id="PIRSR028757-1"/>
    </source>
</evidence>
<dbReference type="InterPro" id="IPR027461">
    <property type="entry name" value="Carboxypeptidase_A_C_sf"/>
</dbReference>
<dbReference type="InterPro" id="IPR040921">
    <property type="entry name" value="Peptidase_S66C"/>
</dbReference>
<sequence>MIQYPHLPDQATIGVTAPSSGVPEPLHHLLHEVQASMKQKGYSTTFGDTAWTQTKSKSASAIKRAKEFEEMILDESIDAIIPPWGGELLIEVLEHIDFSRIPQKWILGYSDTSALLLSITLKTGIATAHGTNIVDIRGKYSDPTTSKWEDVLKTKQGETINQYSSELYQKEWDFNNPTDHIFHLTERTNWKVINGDSFHAEGRLLGGCIDVIHHLVGTPYGDVSHFKQKYLDDKEPIIWYLENCDLATPDLKRALTQMRYAGWFDHCSGILFGRSDANTSVDGYAAEDVCEEISAECGVPVAYDIDCGHMPPQITFINGAWTEVEVQQGKGIVNQTFKP</sequence>
<evidence type="ECO:0000313" key="7">
    <source>
        <dbReference type="Proteomes" id="UP000321440"/>
    </source>
</evidence>
<feature type="domain" description="LD-carboxypeptidase C-terminal" evidence="5">
    <location>
        <begin position="201"/>
        <end position="324"/>
    </location>
</feature>
<dbReference type="OrthoDB" id="9807329at2"/>
<dbReference type="InterPro" id="IPR029062">
    <property type="entry name" value="Class_I_gatase-like"/>
</dbReference>
<evidence type="ECO:0000259" key="4">
    <source>
        <dbReference type="Pfam" id="PF02016"/>
    </source>
</evidence>
<reference evidence="6 7" key="1">
    <citation type="submission" date="2019-07" db="EMBL/GenBank/DDBJ databases">
        <title>Whole genome shotgun sequence of Alkalibacillus haloalkaliphilus NBRC 103110.</title>
        <authorList>
            <person name="Hosoyama A."/>
            <person name="Uohara A."/>
            <person name="Ohji S."/>
            <person name="Ichikawa N."/>
        </authorList>
    </citation>
    <scope>NUCLEOTIDE SEQUENCE [LARGE SCALE GENOMIC DNA]</scope>
    <source>
        <strain evidence="6 7">NBRC 103110</strain>
    </source>
</reference>
<dbReference type="PIRSF" id="PIRSF028757">
    <property type="entry name" value="LD-carboxypeptidase"/>
    <property type="match status" value="1"/>
</dbReference>
<comment type="similarity">
    <text evidence="1">Belongs to the peptidase S66 family.</text>
</comment>
<evidence type="ECO:0000259" key="5">
    <source>
        <dbReference type="Pfam" id="PF17676"/>
    </source>
</evidence>
<protein>
    <submittedName>
        <fullName evidence="6">LD-carboxypeptidase</fullName>
    </submittedName>
</protein>
<proteinExistence type="inferred from homology"/>
<dbReference type="Pfam" id="PF02016">
    <property type="entry name" value="Peptidase_S66"/>
    <property type="match status" value="1"/>
</dbReference>
<keyword evidence="7" id="KW-1185">Reference proteome</keyword>
<feature type="domain" description="LD-carboxypeptidase N-terminal" evidence="4">
    <location>
        <begin position="13"/>
        <end position="130"/>
    </location>
</feature>
<accession>A0A511W7R4</accession>
<dbReference type="Pfam" id="PF17676">
    <property type="entry name" value="Peptidase_S66C"/>
    <property type="match status" value="1"/>
</dbReference>
<dbReference type="PANTHER" id="PTHR30237">
    <property type="entry name" value="MURAMOYLTETRAPEPTIDE CARBOXYPEPTIDASE"/>
    <property type="match status" value="1"/>
</dbReference>
<dbReference type="RefSeq" id="WP_146817132.1">
    <property type="nucleotide sequence ID" value="NZ_BJYA01000014.1"/>
</dbReference>
<keyword evidence="2" id="KW-0378">Hydrolase</keyword>
<feature type="active site" description="Nucleophile" evidence="3">
    <location>
        <position position="110"/>
    </location>
</feature>
<keyword evidence="6" id="KW-0645">Protease</keyword>
<dbReference type="GO" id="GO:0004180">
    <property type="term" value="F:carboxypeptidase activity"/>
    <property type="evidence" value="ECO:0007669"/>
    <property type="project" value="UniProtKB-KW"/>
</dbReference>
<dbReference type="InterPro" id="IPR003507">
    <property type="entry name" value="S66_fam"/>
</dbReference>
<dbReference type="AlphaFoldDB" id="A0A511W7R4"/>
<dbReference type="InterPro" id="IPR040449">
    <property type="entry name" value="Peptidase_S66_N"/>
</dbReference>
<evidence type="ECO:0000313" key="6">
    <source>
        <dbReference type="EMBL" id="GEN46368.1"/>
    </source>
</evidence>
<feature type="active site" description="Charge relay system" evidence="3">
    <location>
        <position position="309"/>
    </location>
</feature>
<name>A0A511W7R4_9BACI</name>
<dbReference type="InterPro" id="IPR027478">
    <property type="entry name" value="LdcA_N"/>
</dbReference>
<keyword evidence="6" id="KW-0121">Carboxypeptidase</keyword>
<dbReference type="Gene3D" id="3.50.30.60">
    <property type="entry name" value="LD-carboxypeptidase A C-terminal domain-like"/>
    <property type="match status" value="1"/>
</dbReference>
<organism evidence="6 7">
    <name type="scientific">Alkalibacillus haloalkaliphilus</name>
    <dbReference type="NCBI Taxonomy" id="94136"/>
    <lineage>
        <taxon>Bacteria</taxon>
        <taxon>Bacillati</taxon>
        <taxon>Bacillota</taxon>
        <taxon>Bacilli</taxon>
        <taxon>Bacillales</taxon>
        <taxon>Bacillaceae</taxon>
        <taxon>Alkalibacillus</taxon>
    </lineage>
</organism>
<evidence type="ECO:0000256" key="2">
    <source>
        <dbReference type="ARBA" id="ARBA00022801"/>
    </source>
</evidence>
<evidence type="ECO:0000256" key="1">
    <source>
        <dbReference type="ARBA" id="ARBA00010233"/>
    </source>
</evidence>
<comment type="caution">
    <text evidence="6">The sequence shown here is derived from an EMBL/GenBank/DDBJ whole genome shotgun (WGS) entry which is preliminary data.</text>
</comment>
<gene>
    <name evidence="6" type="primary">mccF</name>
    <name evidence="6" type="ORF">AHA02nite_21440</name>
</gene>
<dbReference type="SUPFAM" id="SSF141986">
    <property type="entry name" value="LD-carboxypeptidase A C-terminal domain-like"/>
    <property type="match status" value="1"/>
</dbReference>
<dbReference type="Gene3D" id="3.40.50.10740">
    <property type="entry name" value="Class I glutamine amidotransferase-like"/>
    <property type="match status" value="1"/>
</dbReference>
<feature type="active site" description="Charge relay system" evidence="3">
    <location>
        <position position="242"/>
    </location>
</feature>
<dbReference type="PANTHER" id="PTHR30237:SF5">
    <property type="entry name" value="CARBOXYPEPTIDASE VC_A0337-RELATED"/>
    <property type="match status" value="1"/>
</dbReference>
<dbReference type="SUPFAM" id="SSF52317">
    <property type="entry name" value="Class I glutamine amidotransferase-like"/>
    <property type="match status" value="1"/>
</dbReference>
<dbReference type="Proteomes" id="UP000321440">
    <property type="component" value="Unassembled WGS sequence"/>
</dbReference>
<dbReference type="EMBL" id="BJYA01000014">
    <property type="protein sequence ID" value="GEN46368.1"/>
    <property type="molecule type" value="Genomic_DNA"/>
</dbReference>